<name>A0A9W4U0S5_9PLEO</name>
<protein>
    <submittedName>
        <fullName evidence="1">Uncharacterized protein</fullName>
    </submittedName>
</protein>
<dbReference type="EMBL" id="CAOQHR010000001">
    <property type="protein sequence ID" value="CAI6229210.1"/>
    <property type="molecule type" value="Genomic_DNA"/>
</dbReference>
<keyword evidence="2" id="KW-1185">Reference proteome</keyword>
<proteinExistence type="predicted"/>
<evidence type="ECO:0000313" key="2">
    <source>
        <dbReference type="Proteomes" id="UP001152607"/>
    </source>
</evidence>
<dbReference type="Proteomes" id="UP001152607">
    <property type="component" value="Unassembled WGS sequence"/>
</dbReference>
<organism evidence="1 2">
    <name type="scientific">Periconia digitata</name>
    <dbReference type="NCBI Taxonomy" id="1303443"/>
    <lineage>
        <taxon>Eukaryota</taxon>
        <taxon>Fungi</taxon>
        <taxon>Dikarya</taxon>
        <taxon>Ascomycota</taxon>
        <taxon>Pezizomycotina</taxon>
        <taxon>Dothideomycetes</taxon>
        <taxon>Pleosporomycetidae</taxon>
        <taxon>Pleosporales</taxon>
        <taxon>Massarineae</taxon>
        <taxon>Periconiaceae</taxon>
        <taxon>Periconia</taxon>
    </lineage>
</organism>
<gene>
    <name evidence="1" type="ORF">PDIGIT_LOCUS149</name>
</gene>
<dbReference type="AlphaFoldDB" id="A0A9W4U0S5"/>
<evidence type="ECO:0000313" key="1">
    <source>
        <dbReference type="EMBL" id="CAI6229210.1"/>
    </source>
</evidence>
<reference evidence="1" key="1">
    <citation type="submission" date="2023-01" db="EMBL/GenBank/DDBJ databases">
        <authorList>
            <person name="Van Ghelder C."/>
            <person name="Rancurel C."/>
        </authorList>
    </citation>
    <scope>NUCLEOTIDE SEQUENCE</scope>
    <source>
        <strain evidence="1">CNCM I-4278</strain>
    </source>
</reference>
<comment type="caution">
    <text evidence="1">The sequence shown here is derived from an EMBL/GenBank/DDBJ whole genome shotgun (WGS) entry which is preliminary data.</text>
</comment>
<accession>A0A9W4U0S5</accession>
<sequence length="155" mass="17814">MGYTRTHFGASTCVHRTPTWAHGTYAQSISDRPSPIITRHNLKHKQPKTPRNTFHPSLRLFPSLGNLFFLFSLPIFSLHIDERTNERAKGGGELGWVGLSRLPKAKPGKLPSAARLYVSFVRFRTYTQCELFLRGAMAGRENRLLFRFVLFHLWC</sequence>